<organism evidence="4 5">
    <name type="scientific">Mytilus coruscus</name>
    <name type="common">Sea mussel</name>
    <dbReference type="NCBI Taxonomy" id="42192"/>
    <lineage>
        <taxon>Eukaryota</taxon>
        <taxon>Metazoa</taxon>
        <taxon>Spiralia</taxon>
        <taxon>Lophotrochozoa</taxon>
        <taxon>Mollusca</taxon>
        <taxon>Bivalvia</taxon>
        <taxon>Autobranchia</taxon>
        <taxon>Pteriomorphia</taxon>
        <taxon>Mytilida</taxon>
        <taxon>Mytiloidea</taxon>
        <taxon>Mytilidae</taxon>
        <taxon>Mytilinae</taxon>
        <taxon>Mytilus</taxon>
    </lineage>
</organism>
<evidence type="ECO:0000313" key="4">
    <source>
        <dbReference type="EMBL" id="CAC5392232.1"/>
    </source>
</evidence>
<accession>A0A6J8C9E4</accession>
<dbReference type="PROSITE" id="PS00022">
    <property type="entry name" value="EGF_1"/>
    <property type="match status" value="1"/>
</dbReference>
<keyword evidence="5" id="KW-1185">Reference proteome</keyword>
<evidence type="ECO:0000256" key="1">
    <source>
        <dbReference type="SAM" id="MobiDB-lite"/>
    </source>
</evidence>
<feature type="compositionally biased region" description="Acidic residues" evidence="1">
    <location>
        <begin position="226"/>
        <end position="235"/>
    </location>
</feature>
<gene>
    <name evidence="4" type="ORF">MCOR_27180</name>
</gene>
<reference evidence="4 5" key="1">
    <citation type="submission" date="2020-06" db="EMBL/GenBank/DDBJ databases">
        <authorList>
            <person name="Li R."/>
            <person name="Bekaert M."/>
        </authorList>
    </citation>
    <scope>NUCLEOTIDE SEQUENCE [LARGE SCALE GENOMIC DNA]</scope>
    <source>
        <strain evidence="5">wild</strain>
    </source>
</reference>
<dbReference type="EMBL" id="CACVKT020004931">
    <property type="protein sequence ID" value="CAC5392232.1"/>
    <property type="molecule type" value="Genomic_DNA"/>
</dbReference>
<feature type="domain" description="EGF-like" evidence="2 3">
    <location>
        <begin position="191"/>
        <end position="202"/>
    </location>
</feature>
<feature type="region of interest" description="Disordered" evidence="1">
    <location>
        <begin position="221"/>
        <end position="240"/>
    </location>
</feature>
<dbReference type="AlphaFoldDB" id="A0A6J8C9E4"/>
<evidence type="ECO:0000259" key="3">
    <source>
        <dbReference type="PROSITE" id="PS01186"/>
    </source>
</evidence>
<dbReference type="Proteomes" id="UP000507470">
    <property type="component" value="Unassembled WGS sequence"/>
</dbReference>
<name>A0A6J8C9E4_MYTCO</name>
<sequence length="507" mass="57762">MAADEVDRILEAIAADKLKMVEYVVKTYMQSGKPLSDVTYGDGVLVQNTAICGGKTNLNKACQLTYTDDKIIYRGDHGDRTKTFSNGTCIAPNSCDNCNDGYFNDTLGHCSICPRIDHCKHRRCTAVSDNHCEYCDGEIKDKLYWRAYTRHKDSLGNKDNYVKNCIQTCSWRKDSTRCYPGRCDNEIAASCKCNDGFGGKHCQTILRDTTIAFASAKFKSANPTDDPVETPDDPNDPIPRDTKWTNKVLINQAMLQVTSNFKVNMTAYPPSKTGDEHFITEFKVIFSLQILNGGYLKYIDRDTDPNPEYASHIRVELNGRNVTREFIIQWDIHEPYYQCVQENGSKCTSPPVSVDDGTNKSVVHIEWNSWFDDLSTIDSYSYEVFELRHNGKAFSERTKITEVIYISKIYEKSNFTVTSQGMYSVVFTAVDKAGNEKSCRALFLYDDSSAVEVNKEKHIIIKQSSKSSSNVWVDVDDPTIDVQWLDKFKNERHHKICGWTMFYQVFE</sequence>
<evidence type="ECO:0000259" key="2">
    <source>
        <dbReference type="PROSITE" id="PS00022"/>
    </source>
</evidence>
<evidence type="ECO:0000313" key="5">
    <source>
        <dbReference type="Proteomes" id="UP000507470"/>
    </source>
</evidence>
<proteinExistence type="predicted"/>
<dbReference type="InterPro" id="IPR000742">
    <property type="entry name" value="EGF"/>
</dbReference>
<dbReference type="PROSITE" id="PS01186">
    <property type="entry name" value="EGF_2"/>
    <property type="match status" value="1"/>
</dbReference>
<protein>
    <recommendedName>
        <fullName evidence="2 3">EGF-like domain-containing protein</fullName>
    </recommendedName>
</protein>
<dbReference type="OrthoDB" id="6149180at2759"/>